<feature type="transmembrane region" description="Helical" evidence="1">
    <location>
        <begin position="224"/>
        <end position="245"/>
    </location>
</feature>
<accession>A0A1H8FTI7</accession>
<gene>
    <name evidence="2" type="ORF">SAMN05660976_07343</name>
</gene>
<dbReference type="AlphaFoldDB" id="A0A1H8FTI7"/>
<sequence>MTWRLFLLETRRTLRHPLVWGTALLVLALQTFLTRDEQPDLSVDPVRATGLSTCLAAAVLVVASLAASRDGRHGMPESLASLPGRAVHRTRAVLAASALTGGLAAALTTGCYLGVRLLGGPAGGRLDVWEPLTAVAASVLAAALGVATGRWARWLVAGPMVAAALGFLILLNDQNGAAGWLLPVMQEHSADWPDRPSGVHLLYVLALAVAFAGIALLRHRARIAPAVAAVAALAVAVPAGAAAAARPPVVLPGSGELTMDDVDPRVRERFFGPGARSCAARRGITYCAYRGYEPWIPLWEEAVLPIADLLPAPVRARLPRVEQVAPDWSFAEDTGDDWRISPPMTWGGPGQRAMVAQDVAFWAAWRGGRAPAGQETRFPRGGCDAHGQARILVALWLAGRVSPPEQPRPLYLDARHARMIMIRWGAAEVGYAKALLALPGAAEAVRTHWDVLVDPATTVERALPLLGLRRTADTPPGATPCP</sequence>
<evidence type="ECO:0000313" key="2">
    <source>
        <dbReference type="EMBL" id="SEN34860.1"/>
    </source>
</evidence>
<keyword evidence="1" id="KW-1133">Transmembrane helix</keyword>
<keyword evidence="1" id="KW-0812">Transmembrane</keyword>
<name>A0A1H8FTI7_9ACTN</name>
<dbReference type="RefSeq" id="WP_091105053.1">
    <property type="nucleotide sequence ID" value="NZ_FOBF01000025.1"/>
</dbReference>
<organism evidence="2 3">
    <name type="scientific">Nonomuraea pusilla</name>
    <dbReference type="NCBI Taxonomy" id="46177"/>
    <lineage>
        <taxon>Bacteria</taxon>
        <taxon>Bacillati</taxon>
        <taxon>Actinomycetota</taxon>
        <taxon>Actinomycetes</taxon>
        <taxon>Streptosporangiales</taxon>
        <taxon>Streptosporangiaceae</taxon>
        <taxon>Nonomuraea</taxon>
    </lineage>
</organism>
<feature type="transmembrane region" description="Helical" evidence="1">
    <location>
        <begin position="154"/>
        <end position="171"/>
    </location>
</feature>
<dbReference type="Proteomes" id="UP000198953">
    <property type="component" value="Unassembled WGS sequence"/>
</dbReference>
<dbReference type="OrthoDB" id="3665898at2"/>
<feature type="transmembrane region" description="Helical" evidence="1">
    <location>
        <begin position="198"/>
        <end position="217"/>
    </location>
</feature>
<dbReference type="EMBL" id="FOBF01000025">
    <property type="protein sequence ID" value="SEN34860.1"/>
    <property type="molecule type" value="Genomic_DNA"/>
</dbReference>
<evidence type="ECO:0000313" key="3">
    <source>
        <dbReference type="Proteomes" id="UP000198953"/>
    </source>
</evidence>
<proteinExistence type="predicted"/>
<reference evidence="2 3" key="1">
    <citation type="submission" date="2016-10" db="EMBL/GenBank/DDBJ databases">
        <authorList>
            <person name="de Groot N.N."/>
        </authorList>
    </citation>
    <scope>NUCLEOTIDE SEQUENCE [LARGE SCALE GENOMIC DNA]</scope>
    <source>
        <strain evidence="2 3">DSM 43357</strain>
    </source>
</reference>
<evidence type="ECO:0000256" key="1">
    <source>
        <dbReference type="SAM" id="Phobius"/>
    </source>
</evidence>
<feature type="transmembrane region" description="Helical" evidence="1">
    <location>
        <begin position="50"/>
        <end position="68"/>
    </location>
</feature>
<feature type="transmembrane region" description="Helical" evidence="1">
    <location>
        <begin position="92"/>
        <end position="116"/>
    </location>
</feature>
<keyword evidence="3" id="KW-1185">Reference proteome</keyword>
<keyword evidence="1" id="KW-0472">Membrane</keyword>
<dbReference type="STRING" id="46177.SAMN05660976_07343"/>
<protein>
    <submittedName>
        <fullName evidence="2">Uncharacterized protein</fullName>
    </submittedName>
</protein>
<feature type="transmembrane region" description="Helical" evidence="1">
    <location>
        <begin position="128"/>
        <end position="147"/>
    </location>
</feature>